<dbReference type="EMBL" id="WEZQ01000001">
    <property type="protein sequence ID" value="MYV16063.1"/>
    <property type="molecule type" value="Genomic_DNA"/>
</dbReference>
<sequence length="109" mass="12653">MAIVDNFEPLTNCLVFESDYVCNVYRVHGIYVVGVIEDPQYNYLAHMQRFGTPTEIIDEWIQKYWTANLWNVNARPAPRRDPLQSLISQAAHERGLPLLTSRLFGNQNE</sequence>
<evidence type="ECO:0000313" key="2">
    <source>
        <dbReference type="Proteomes" id="UP000449209"/>
    </source>
</evidence>
<accession>A0A6N9I106</accession>
<name>A0A6N9I106_9LACO</name>
<dbReference type="AlphaFoldDB" id="A0A6N9I106"/>
<proteinExistence type="predicted"/>
<dbReference type="Proteomes" id="UP000449209">
    <property type="component" value="Unassembled WGS sequence"/>
</dbReference>
<comment type="caution">
    <text evidence="1">The sequence shown here is derived from an EMBL/GenBank/DDBJ whole genome shotgun (WGS) entry which is preliminary data.</text>
</comment>
<gene>
    <name evidence="1" type="ORF">GB993_00775</name>
</gene>
<reference evidence="1 2" key="1">
    <citation type="journal article" date="2019" name="Appl. Environ. Microbiol.">
        <title>Genetic determinants of hydroxycinnamic acid metabolism in heterofermentative lactobacilli.</title>
        <authorList>
            <person name="Gaur G."/>
            <person name="Oh J.H."/>
            <person name="Filannino P."/>
            <person name="Gobbetti M."/>
            <person name="van Pijkeren J.P."/>
            <person name="Ganzle M.G."/>
        </authorList>
    </citation>
    <scope>NUCLEOTIDE SEQUENCE [LARGE SCALE GENOMIC DNA]</scope>
    <source>
        <strain evidence="1 2">C5</strain>
    </source>
</reference>
<organism evidence="1 2">
    <name type="scientific">Furfurilactobacillus milii</name>
    <dbReference type="NCBI Taxonomy" id="2888272"/>
    <lineage>
        <taxon>Bacteria</taxon>
        <taxon>Bacillati</taxon>
        <taxon>Bacillota</taxon>
        <taxon>Bacilli</taxon>
        <taxon>Lactobacillales</taxon>
        <taxon>Lactobacillaceae</taxon>
        <taxon>Furfurilactobacillus</taxon>
    </lineage>
</organism>
<evidence type="ECO:0000313" key="1">
    <source>
        <dbReference type="EMBL" id="MYV16063.1"/>
    </source>
</evidence>
<protein>
    <submittedName>
        <fullName evidence="1">Uncharacterized protein</fullName>
    </submittedName>
</protein>
<dbReference type="RefSeq" id="WP_161002675.1">
    <property type="nucleotide sequence ID" value="NZ_WEZQ01000001.1"/>
</dbReference>